<proteinExistence type="predicted"/>
<dbReference type="EMBL" id="CP163431">
    <property type="protein sequence ID" value="XDQ03671.1"/>
    <property type="molecule type" value="Genomic_DNA"/>
</dbReference>
<gene>
    <name evidence="1" type="ORF">AB5J58_27515</name>
</gene>
<protein>
    <submittedName>
        <fullName evidence="1">Uncharacterized protein</fullName>
    </submittedName>
</protein>
<name>A0AB39MEQ8_9ACTN</name>
<sequence length="68" mass="7452">MYALILPASTPFVLLATVMGLSWWEDHILPTPEPVEALIEDLLAEAAPGRRSELPRIDAALTREVAGR</sequence>
<dbReference type="RefSeq" id="WP_369189498.1">
    <property type="nucleotide sequence ID" value="NZ_CP163431.1"/>
</dbReference>
<dbReference type="AlphaFoldDB" id="A0AB39MEQ8"/>
<evidence type="ECO:0000313" key="1">
    <source>
        <dbReference type="EMBL" id="XDQ03671.1"/>
    </source>
</evidence>
<organism evidence="1">
    <name type="scientific">Streptomyces sp. R08</name>
    <dbReference type="NCBI Taxonomy" id="3238624"/>
    <lineage>
        <taxon>Bacteria</taxon>
        <taxon>Bacillati</taxon>
        <taxon>Actinomycetota</taxon>
        <taxon>Actinomycetes</taxon>
        <taxon>Kitasatosporales</taxon>
        <taxon>Streptomycetaceae</taxon>
        <taxon>Streptomyces</taxon>
    </lineage>
</organism>
<reference evidence="1" key="1">
    <citation type="submission" date="2024-07" db="EMBL/GenBank/DDBJ databases">
        <authorList>
            <person name="Yu S.T."/>
        </authorList>
    </citation>
    <scope>NUCLEOTIDE SEQUENCE</scope>
    <source>
        <strain evidence="1">R08</strain>
    </source>
</reference>
<accession>A0AB39MEQ8</accession>